<dbReference type="EMBL" id="CM041532">
    <property type="protein sequence ID" value="KAI3376083.1"/>
    <property type="molecule type" value="Genomic_DNA"/>
</dbReference>
<dbReference type="Proteomes" id="UP000831701">
    <property type="component" value="Chromosome 2"/>
</dbReference>
<sequence length="733" mass="82347">VNKTGQAGVLRRRAAATIGRRSQRGKKRGEKSWSLGEKKRGPKEKRRGQEEKKEGVTVKRTWSDGKRRWDKKHYCLFCRRPQVKIARHLLRKHADPAGSGGRQHSANGIQTTPPAAGALALQGQLHAQYRGFVYPSVIRQGSGEIVPWRQPSEEVDARNYLPCPLCLGFFLRADLWKHQASCRKKLTSDPSKDSASTAEMTSDPVKDTTSDSTGKLACDIADDRTSKFAEDIPSDPLGDTTTTHQTGTSETGTKRPMTSDPSVDQNVTPDPRAYRPRKRTRVQAAASRLLPISSGASESCSEVLHRMNQDHVSHQIKSDWLICKYGNKLMGNQDSSQRRYDYVSQKLRELSRFLLAAKSLDSGIQTLQDLLAPGHLSLALAAARKASGYRMENWEAASKTTDFYHLLGREWENLGLLNPDTAAPVGGDKLKKQSGPKQEKQQQTCDLHDSTRVQNANSNHSIVLIIYLSGFQSLWLPRKVRRRPWSSAEKEAVWRQLGVHVLVQSVPGKEVCQRCLDLEPVLRGRHWKDIKNQVHNQIQSQKKQQFHAQMDLQENQEQQGPNPKPEKATAVPGPNGPTGQEPNSQPEETAVPCWITEDHLQIHKKQLCHARLDHQDHIQIHKKQLYQMDEQTQSLQTTLDRDTSLLTGTPYGPDGPHRVPGQSLLERDPTISPYPLPHRTLGPHMDQLLSRTEWMDESLAQHYSISRQLDRNLLQDAPPGGPSANPHSGHVHF</sequence>
<gene>
    <name evidence="1" type="ORF">L3Q82_016379</name>
</gene>
<accession>A0ACB8X7I9</accession>
<organism evidence="1 2">
    <name type="scientific">Scortum barcoo</name>
    <name type="common">barcoo grunter</name>
    <dbReference type="NCBI Taxonomy" id="214431"/>
    <lineage>
        <taxon>Eukaryota</taxon>
        <taxon>Metazoa</taxon>
        <taxon>Chordata</taxon>
        <taxon>Craniata</taxon>
        <taxon>Vertebrata</taxon>
        <taxon>Euteleostomi</taxon>
        <taxon>Actinopterygii</taxon>
        <taxon>Neopterygii</taxon>
        <taxon>Teleostei</taxon>
        <taxon>Neoteleostei</taxon>
        <taxon>Acanthomorphata</taxon>
        <taxon>Eupercaria</taxon>
        <taxon>Centrarchiformes</taxon>
        <taxon>Terapontoidei</taxon>
        <taxon>Terapontidae</taxon>
        <taxon>Scortum</taxon>
    </lineage>
</organism>
<reference evidence="1" key="1">
    <citation type="submission" date="2022-04" db="EMBL/GenBank/DDBJ databases">
        <title>Jade perch genome.</title>
        <authorList>
            <person name="Chao B."/>
        </authorList>
    </citation>
    <scope>NUCLEOTIDE SEQUENCE</scope>
    <source>
        <strain evidence="1">CB-2022</strain>
    </source>
</reference>
<evidence type="ECO:0000313" key="1">
    <source>
        <dbReference type="EMBL" id="KAI3376083.1"/>
    </source>
</evidence>
<evidence type="ECO:0000313" key="2">
    <source>
        <dbReference type="Proteomes" id="UP000831701"/>
    </source>
</evidence>
<protein>
    <submittedName>
        <fullName evidence="1">Uncharacterized protein</fullName>
    </submittedName>
</protein>
<comment type="caution">
    <text evidence="1">The sequence shown here is derived from an EMBL/GenBank/DDBJ whole genome shotgun (WGS) entry which is preliminary data.</text>
</comment>
<proteinExistence type="predicted"/>
<name>A0ACB8X7I9_9TELE</name>
<keyword evidence="2" id="KW-1185">Reference proteome</keyword>
<feature type="non-terminal residue" evidence="1">
    <location>
        <position position="1"/>
    </location>
</feature>